<protein>
    <submittedName>
        <fullName evidence="1">Uncharacterized protein</fullName>
    </submittedName>
</protein>
<dbReference type="Proteomes" id="UP000028782">
    <property type="component" value="Chromosome"/>
</dbReference>
<dbReference type="KEGG" id="ctes:O987_14650"/>
<evidence type="ECO:0000313" key="2">
    <source>
        <dbReference type="Proteomes" id="UP000028782"/>
    </source>
</evidence>
<evidence type="ECO:0000313" key="1">
    <source>
        <dbReference type="EMBL" id="AIJ47044.1"/>
    </source>
</evidence>
<organism evidence="1 2">
    <name type="scientific">Comamonas testosteroni TK102</name>
    <dbReference type="NCBI Taxonomy" id="1392005"/>
    <lineage>
        <taxon>Bacteria</taxon>
        <taxon>Pseudomonadati</taxon>
        <taxon>Pseudomonadota</taxon>
        <taxon>Betaproteobacteria</taxon>
        <taxon>Burkholderiales</taxon>
        <taxon>Comamonadaceae</taxon>
        <taxon>Comamonas</taxon>
    </lineage>
</organism>
<name>A0A076PJQ5_COMTE</name>
<sequence>MSISANEAAFKELLLWTQNEPAHRYEIYDTRMEVTYRLYIAKDAIAKATELSSTAFQCRLMDRTVEQIRYVNGIWMHEGGSMLSTVQRLFDHEALFHIMRRLEMRAEIDELQSPDVEEVMALADTVAFRRIQDLPAQQSAASVIAVHARSNPLYREALKRALPRLDIYGKVQELTGVGLDPDEIPF</sequence>
<dbReference type="RefSeq" id="WP_019042160.1">
    <property type="nucleotide sequence ID" value="NZ_CP006704.1"/>
</dbReference>
<proteinExistence type="predicted"/>
<dbReference type="AlphaFoldDB" id="A0A076PJQ5"/>
<gene>
    <name evidence="1" type="ORF">O987_14650</name>
</gene>
<reference evidence="1 2" key="1">
    <citation type="journal article" date="2014" name="Genome Announc.">
        <title>Complete Genome Sequence of Polychlorinated Biphenyl Degrader Comamonas testosteroni TK102 (NBRC 109938).</title>
        <authorList>
            <person name="Fukuda K."/>
            <person name="Hosoyama A."/>
            <person name="Tsuchikane K."/>
            <person name="Ohji S."/>
            <person name="Yamazoe A."/>
            <person name="Fujita N."/>
            <person name="Shintani M."/>
            <person name="Kimbara K."/>
        </authorList>
    </citation>
    <scope>NUCLEOTIDE SEQUENCE [LARGE SCALE GENOMIC DNA]</scope>
    <source>
        <strain evidence="1">TK102</strain>
    </source>
</reference>
<accession>A0A076PJQ5</accession>
<dbReference type="HOGENOM" id="CLU_1452136_0_0_4"/>
<dbReference type="EMBL" id="CP006704">
    <property type="protein sequence ID" value="AIJ47044.1"/>
    <property type="molecule type" value="Genomic_DNA"/>
</dbReference>